<keyword evidence="5" id="KW-1185">Reference proteome</keyword>
<comment type="caution">
    <text evidence="4">The sequence shown here is derived from an EMBL/GenBank/DDBJ whole genome shotgun (WGS) entry which is preliminary data.</text>
</comment>
<comment type="similarity">
    <text evidence="2 3">Belongs to the DegT/DnrJ/EryC1 family.</text>
</comment>
<sequence length="393" mass="44481">MIPVTKPFLPAEKEFKSYVKSIWERQWLTNNGPLVNTLELKLKEYLGLDHLLYVSNGTVALQLAIKALELTGEIITTPFSFVATTSTIVWQSCKPVFVDIDAETFNIDPAKIEAAITPQTSAILATHVYGTPCDIDAIQQIADKHGLKVIYDGAHCFGTRYKNRSVFEYGDISTTSFHSTKLFHTIEGGAVFTRQPDLLKKMALMRNFGYSGVDTFSEQGINAKNCEFHAAMGLCNLPHIDEILKKRKLLSAHYMLRLNKLNVRFQKLHDIEEYNYAYFPVLFKSEALMKESKEKLELAQIYCRRYFYPSLSALPYVNNVDMPVCDSIASRIMCLPLYHTLTLADVDLICRLLLRVQNTDENNLSESKHFGILIADQIESEINTATIKVNGSL</sequence>
<organism evidence="4 5">
    <name type="scientific">Mucilaginibacter pocheonensis</name>
    <dbReference type="NCBI Taxonomy" id="398050"/>
    <lineage>
        <taxon>Bacteria</taxon>
        <taxon>Pseudomonadati</taxon>
        <taxon>Bacteroidota</taxon>
        <taxon>Sphingobacteriia</taxon>
        <taxon>Sphingobacteriales</taxon>
        <taxon>Sphingobacteriaceae</taxon>
        <taxon>Mucilaginibacter</taxon>
    </lineage>
</organism>
<dbReference type="InterPro" id="IPR015421">
    <property type="entry name" value="PyrdxlP-dep_Trfase_major"/>
</dbReference>
<evidence type="ECO:0000256" key="1">
    <source>
        <dbReference type="ARBA" id="ARBA00022898"/>
    </source>
</evidence>
<gene>
    <name evidence="4" type="ORF">J2W55_000040</name>
</gene>
<protein>
    <submittedName>
        <fullName evidence="4">dTDP-4-amino-4,6-dideoxygalactose transaminase</fullName>
    </submittedName>
</protein>
<evidence type="ECO:0000256" key="3">
    <source>
        <dbReference type="RuleBase" id="RU004508"/>
    </source>
</evidence>
<evidence type="ECO:0000313" key="4">
    <source>
        <dbReference type="EMBL" id="MDR6940212.1"/>
    </source>
</evidence>
<accession>A0ABU1T4A0</accession>
<dbReference type="Proteomes" id="UP001247620">
    <property type="component" value="Unassembled WGS sequence"/>
</dbReference>
<proteinExistence type="inferred from homology"/>
<dbReference type="PIRSF" id="PIRSF000390">
    <property type="entry name" value="PLP_StrS"/>
    <property type="match status" value="1"/>
</dbReference>
<dbReference type="PANTHER" id="PTHR30244:SF9">
    <property type="entry name" value="PROTEIN RV3402C"/>
    <property type="match status" value="1"/>
</dbReference>
<reference evidence="4 5" key="1">
    <citation type="submission" date="2023-07" db="EMBL/GenBank/DDBJ databases">
        <title>Sorghum-associated microbial communities from plants grown in Nebraska, USA.</title>
        <authorList>
            <person name="Schachtman D."/>
        </authorList>
    </citation>
    <scope>NUCLEOTIDE SEQUENCE [LARGE SCALE GENOMIC DNA]</scope>
    <source>
        <strain evidence="4 5">3262</strain>
    </source>
</reference>
<dbReference type="InterPro" id="IPR015424">
    <property type="entry name" value="PyrdxlP-dep_Trfase"/>
</dbReference>
<dbReference type="Gene3D" id="3.40.640.10">
    <property type="entry name" value="Type I PLP-dependent aspartate aminotransferase-like (Major domain)"/>
    <property type="match status" value="1"/>
</dbReference>
<dbReference type="SUPFAM" id="SSF53383">
    <property type="entry name" value="PLP-dependent transferases"/>
    <property type="match status" value="1"/>
</dbReference>
<name>A0ABU1T4A0_9SPHI</name>
<evidence type="ECO:0000256" key="2">
    <source>
        <dbReference type="ARBA" id="ARBA00037999"/>
    </source>
</evidence>
<dbReference type="RefSeq" id="WP_310090589.1">
    <property type="nucleotide sequence ID" value="NZ_JAVDUU010000001.1"/>
</dbReference>
<dbReference type="InterPro" id="IPR000653">
    <property type="entry name" value="DegT/StrS_aminotransferase"/>
</dbReference>
<dbReference type="Pfam" id="PF01041">
    <property type="entry name" value="DegT_DnrJ_EryC1"/>
    <property type="match status" value="1"/>
</dbReference>
<evidence type="ECO:0000313" key="5">
    <source>
        <dbReference type="Proteomes" id="UP001247620"/>
    </source>
</evidence>
<keyword evidence="1 3" id="KW-0663">Pyridoxal phosphate</keyword>
<dbReference type="EMBL" id="JAVDUU010000001">
    <property type="protein sequence ID" value="MDR6940212.1"/>
    <property type="molecule type" value="Genomic_DNA"/>
</dbReference>
<dbReference type="CDD" id="cd00616">
    <property type="entry name" value="AHBA_syn"/>
    <property type="match status" value="1"/>
</dbReference>
<dbReference type="PANTHER" id="PTHR30244">
    <property type="entry name" value="TRANSAMINASE"/>
    <property type="match status" value="1"/>
</dbReference>